<evidence type="ECO:0000313" key="1">
    <source>
        <dbReference type="EMBL" id="VDN25731.1"/>
    </source>
</evidence>
<organism evidence="1 2">
    <name type="scientific">Gongylonema pulchrum</name>
    <dbReference type="NCBI Taxonomy" id="637853"/>
    <lineage>
        <taxon>Eukaryota</taxon>
        <taxon>Metazoa</taxon>
        <taxon>Ecdysozoa</taxon>
        <taxon>Nematoda</taxon>
        <taxon>Chromadorea</taxon>
        <taxon>Rhabditida</taxon>
        <taxon>Spirurina</taxon>
        <taxon>Spiruromorpha</taxon>
        <taxon>Spiruroidea</taxon>
        <taxon>Gongylonematidae</taxon>
        <taxon>Gongylonema</taxon>
    </lineage>
</organism>
<dbReference type="AlphaFoldDB" id="A0A3P7N3W4"/>
<dbReference type="EMBL" id="UYRT01082267">
    <property type="protein sequence ID" value="VDN25731.1"/>
    <property type="molecule type" value="Genomic_DNA"/>
</dbReference>
<accession>A0A3P7N3W4</accession>
<protein>
    <submittedName>
        <fullName evidence="1">Uncharacterized protein</fullName>
    </submittedName>
</protein>
<sequence>MDWKNYSGIVGLIVKGTTIQGAYETTLTLLLKCLDVIDEPAMAMPLLMLDFEAPPPLCLSVTKTLSEFLSERITETEDQSLDNPFTHLSAITVVEIHSDYGS</sequence>
<gene>
    <name evidence="1" type="ORF">GPUH_LOCUS15297</name>
</gene>
<dbReference type="Proteomes" id="UP000271098">
    <property type="component" value="Unassembled WGS sequence"/>
</dbReference>
<keyword evidence="2" id="KW-1185">Reference proteome</keyword>
<dbReference type="OrthoDB" id="6287725at2759"/>
<evidence type="ECO:0000313" key="2">
    <source>
        <dbReference type="Proteomes" id="UP000271098"/>
    </source>
</evidence>
<proteinExistence type="predicted"/>
<name>A0A3P7N3W4_9BILA</name>
<reference evidence="1 2" key="1">
    <citation type="submission" date="2018-11" db="EMBL/GenBank/DDBJ databases">
        <authorList>
            <consortium name="Pathogen Informatics"/>
        </authorList>
    </citation>
    <scope>NUCLEOTIDE SEQUENCE [LARGE SCALE GENOMIC DNA]</scope>
</reference>